<organism evidence="3 4">
    <name type="scientific">Chaetoceros tenuissimus</name>
    <dbReference type="NCBI Taxonomy" id="426638"/>
    <lineage>
        <taxon>Eukaryota</taxon>
        <taxon>Sar</taxon>
        <taxon>Stramenopiles</taxon>
        <taxon>Ochrophyta</taxon>
        <taxon>Bacillariophyta</taxon>
        <taxon>Coscinodiscophyceae</taxon>
        <taxon>Chaetocerotophycidae</taxon>
        <taxon>Chaetocerotales</taxon>
        <taxon>Chaetocerotaceae</taxon>
        <taxon>Chaetoceros</taxon>
    </lineage>
</organism>
<accession>A0AAD3CI42</accession>
<dbReference type="InterPro" id="IPR048469">
    <property type="entry name" value="YchJ-like_M"/>
</dbReference>
<dbReference type="AlphaFoldDB" id="A0AAD3CI42"/>
<evidence type="ECO:0000259" key="2">
    <source>
        <dbReference type="Pfam" id="PF17775"/>
    </source>
</evidence>
<feature type="chain" id="PRO_5042078995" description="YchJ-like middle NTF2-like domain-containing protein" evidence="1">
    <location>
        <begin position="20"/>
        <end position="239"/>
    </location>
</feature>
<name>A0AAD3CI42_9STRA</name>
<keyword evidence="1" id="KW-0732">Signal</keyword>
<dbReference type="Proteomes" id="UP001054902">
    <property type="component" value="Unassembled WGS sequence"/>
</dbReference>
<sequence>MHLILFISVLQILVGFSSGFAPSSQCFTITTSRKEVFSLDAKQKKKKRATRNTVGNRTKAASGFGGAAVEPCPCGSDKGYMKCCGKLHKDSKAYGKATAEQVVRARYSAYAKREIDFIIGSTHPLNKSFMTDIEHWRKTIEMNCYDNFELTKCMILDESYEGEGDKEVATVKFIATMIQIDSREKTSFMETSTFERAGKHIREGAWLYKSGEVEPVEVEVINPDDIDLEQLEEVKEEES</sequence>
<keyword evidence="4" id="KW-1185">Reference proteome</keyword>
<feature type="domain" description="YchJ-like middle NTF2-like" evidence="2">
    <location>
        <begin position="98"/>
        <end position="211"/>
    </location>
</feature>
<dbReference type="InterPro" id="IPR032710">
    <property type="entry name" value="NTF2-like_dom_sf"/>
</dbReference>
<dbReference type="EMBL" id="BLLK01000022">
    <property type="protein sequence ID" value="GFH46271.1"/>
    <property type="molecule type" value="Genomic_DNA"/>
</dbReference>
<evidence type="ECO:0000313" key="3">
    <source>
        <dbReference type="EMBL" id="GFH46271.1"/>
    </source>
</evidence>
<dbReference type="SUPFAM" id="SSF54427">
    <property type="entry name" value="NTF2-like"/>
    <property type="match status" value="1"/>
</dbReference>
<proteinExistence type="predicted"/>
<dbReference type="Pfam" id="PF17775">
    <property type="entry name" value="YchJ_M-like"/>
    <property type="match status" value="1"/>
</dbReference>
<protein>
    <recommendedName>
        <fullName evidence="2">YchJ-like middle NTF2-like domain-containing protein</fullName>
    </recommendedName>
</protein>
<evidence type="ECO:0000256" key="1">
    <source>
        <dbReference type="SAM" id="SignalP"/>
    </source>
</evidence>
<gene>
    <name evidence="3" type="ORF">CTEN210_02745</name>
</gene>
<dbReference type="PANTHER" id="PTHR33747:SF1">
    <property type="entry name" value="ADENYLATE CYCLASE-ASSOCIATED CAP C-TERMINAL DOMAIN-CONTAINING PROTEIN"/>
    <property type="match status" value="1"/>
</dbReference>
<evidence type="ECO:0000313" key="4">
    <source>
        <dbReference type="Proteomes" id="UP001054902"/>
    </source>
</evidence>
<dbReference type="Gene3D" id="3.10.450.50">
    <property type="match status" value="1"/>
</dbReference>
<feature type="signal peptide" evidence="1">
    <location>
        <begin position="1"/>
        <end position="19"/>
    </location>
</feature>
<reference evidence="3 4" key="1">
    <citation type="journal article" date="2021" name="Sci. Rep.">
        <title>The genome of the diatom Chaetoceros tenuissimus carries an ancient integrated fragment of an extant virus.</title>
        <authorList>
            <person name="Hongo Y."/>
            <person name="Kimura K."/>
            <person name="Takaki Y."/>
            <person name="Yoshida Y."/>
            <person name="Baba S."/>
            <person name="Kobayashi G."/>
            <person name="Nagasaki K."/>
            <person name="Hano T."/>
            <person name="Tomaru Y."/>
        </authorList>
    </citation>
    <scope>NUCLEOTIDE SEQUENCE [LARGE SCALE GENOMIC DNA]</scope>
    <source>
        <strain evidence="3 4">NIES-3715</strain>
    </source>
</reference>
<dbReference type="PANTHER" id="PTHR33747">
    <property type="entry name" value="UPF0225 PROTEIN SCO1677"/>
    <property type="match status" value="1"/>
</dbReference>
<comment type="caution">
    <text evidence="3">The sequence shown here is derived from an EMBL/GenBank/DDBJ whole genome shotgun (WGS) entry which is preliminary data.</text>
</comment>